<evidence type="ECO:0000313" key="5">
    <source>
        <dbReference type="Proteomes" id="UP001196379"/>
    </source>
</evidence>
<accession>A0A949T9V6</accession>
<dbReference type="OrthoDB" id="9798107at2"/>
<feature type="binding site" evidence="1">
    <location>
        <position position="35"/>
    </location>
    <ligand>
        <name>Mg(2+)</name>
        <dbReference type="ChEBI" id="CHEBI:18420"/>
        <label>1</label>
    </ligand>
</feature>
<keyword evidence="1" id="KW-0479">Metal-binding</keyword>
<organism evidence="3 4">
    <name type="scientific">Ursidibacter maritimus</name>
    <dbReference type="NCBI Taxonomy" id="1331689"/>
    <lineage>
        <taxon>Bacteria</taxon>
        <taxon>Pseudomonadati</taxon>
        <taxon>Pseudomonadota</taxon>
        <taxon>Gammaproteobacteria</taxon>
        <taxon>Pasteurellales</taxon>
        <taxon>Pasteurellaceae</taxon>
        <taxon>Ursidibacter</taxon>
    </lineage>
</organism>
<comment type="cofactor">
    <cofactor evidence="1">
        <name>Mg(2+)</name>
        <dbReference type="ChEBI" id="CHEBI:18420"/>
    </cofactor>
    <text evidence="1">Binds 2 magnesium ions per subunit.</text>
</comment>
<evidence type="ECO:0000313" key="4">
    <source>
        <dbReference type="Proteomes" id="UP000732858"/>
    </source>
</evidence>
<gene>
    <name evidence="2" type="ORF">HT657_05020</name>
    <name evidence="3" type="ORF">HT672_09380</name>
</gene>
<name>A0A949T9V6_9PAST</name>
<dbReference type="PANTHER" id="PTHR16222:SF12">
    <property type="entry name" value="ADP-RIBOSYLGLYCOHYDROLASE-RELATED"/>
    <property type="match status" value="1"/>
</dbReference>
<comment type="caution">
    <text evidence="3">The sequence shown here is derived from an EMBL/GenBank/DDBJ whole genome shotgun (WGS) entry which is preliminary data.</text>
</comment>
<dbReference type="EMBL" id="JABULY010000002">
    <property type="protein sequence ID" value="MBV6531502.1"/>
    <property type="molecule type" value="Genomic_DNA"/>
</dbReference>
<dbReference type="Gene3D" id="1.10.4080.10">
    <property type="entry name" value="ADP-ribosylation/Crystallin J1"/>
    <property type="match status" value="1"/>
</dbReference>
<dbReference type="InterPro" id="IPR005502">
    <property type="entry name" value="Ribosyl_crysJ1"/>
</dbReference>
<dbReference type="AlphaFoldDB" id="A0A949T9V6"/>
<reference evidence="3 5" key="1">
    <citation type="journal article" date="2021" name="Mol. Ecol.">
        <title>Polar bear-adapted Ursidibacter maritimus are remarkably conserved after generations in captivity.</title>
        <authorList>
            <person name="Espinosa-Gongora C."/>
            <person name="Hansen M.J."/>
            <person name="Bertelsen M.F."/>
            <person name="Bojesen A.M."/>
        </authorList>
    </citation>
    <scope>NUCLEOTIDE SEQUENCE</scope>
    <source>
        <strain evidence="3">Pb43105x</strain>
        <strain evidence="2 5">Pb43106</strain>
    </source>
</reference>
<dbReference type="GeneID" id="65548008"/>
<feature type="binding site" evidence="1">
    <location>
        <position position="214"/>
    </location>
    <ligand>
        <name>Mg(2+)</name>
        <dbReference type="ChEBI" id="CHEBI:18420"/>
        <label>1</label>
    </ligand>
</feature>
<dbReference type="PANTHER" id="PTHR16222">
    <property type="entry name" value="ADP-RIBOSYLGLYCOHYDROLASE"/>
    <property type="match status" value="1"/>
</dbReference>
<evidence type="ECO:0000256" key="1">
    <source>
        <dbReference type="PIRSR" id="PIRSR605502-1"/>
    </source>
</evidence>
<feature type="binding site" evidence="1">
    <location>
        <position position="211"/>
    </location>
    <ligand>
        <name>Mg(2+)</name>
        <dbReference type="ChEBI" id="CHEBI:18420"/>
        <label>1</label>
    </ligand>
</feature>
<feature type="binding site" evidence="1">
    <location>
        <position position="213"/>
    </location>
    <ligand>
        <name>Mg(2+)</name>
        <dbReference type="ChEBI" id="CHEBI:18420"/>
        <label>1</label>
    </ligand>
</feature>
<dbReference type="GO" id="GO:0046872">
    <property type="term" value="F:metal ion binding"/>
    <property type="evidence" value="ECO:0007669"/>
    <property type="project" value="UniProtKB-KW"/>
</dbReference>
<proteinExistence type="predicted"/>
<sequence length="257" mass="28641">MFGAITGDIIGSRFEFNNYKGVDFELFTSECCFTDDTVCTIAIAEWALNNYQDDLVAIVRKWGNKYPYAGYGGTFVRWLNPNVIPVPYNSWGNGSAMRVSSVGWLCNDIDTVLERAKQSAEITHNHPEGIKGAQAVASAIYFARAGKDKAFIKDFIEQLFAYNLNQTCDEIRPVYEFDVSCQGSVPQAIIAFLESRDFEDSIRLAVSLGGDSDTIAAITGSIAETFYQGVPEEIKAKAVTYLPQEFLDILRQVEERK</sequence>
<protein>
    <submittedName>
        <fullName evidence="3">ADP-ribosylglycohydrolase family protein</fullName>
    </submittedName>
</protein>
<dbReference type="InterPro" id="IPR050792">
    <property type="entry name" value="ADP-ribosylglycohydrolase"/>
</dbReference>
<feature type="binding site" evidence="1">
    <location>
        <position position="34"/>
    </location>
    <ligand>
        <name>Mg(2+)</name>
        <dbReference type="ChEBI" id="CHEBI:18420"/>
        <label>1</label>
    </ligand>
</feature>
<dbReference type="Proteomes" id="UP000732858">
    <property type="component" value="Unassembled WGS sequence"/>
</dbReference>
<feature type="binding site" evidence="1">
    <location>
        <position position="36"/>
    </location>
    <ligand>
        <name>Mg(2+)</name>
        <dbReference type="ChEBI" id="CHEBI:18420"/>
        <label>1</label>
    </ligand>
</feature>
<dbReference type="InterPro" id="IPR036705">
    <property type="entry name" value="Ribosyl_crysJ1_sf"/>
</dbReference>
<keyword evidence="5" id="KW-1185">Reference proteome</keyword>
<dbReference type="RefSeq" id="WP_157402245.1">
    <property type="nucleotide sequence ID" value="NZ_JABULY010000002.1"/>
</dbReference>
<evidence type="ECO:0000313" key="2">
    <source>
        <dbReference type="EMBL" id="MBV6531502.1"/>
    </source>
</evidence>
<dbReference type="Pfam" id="PF03747">
    <property type="entry name" value="ADP_ribosyl_GH"/>
    <property type="match status" value="1"/>
</dbReference>
<dbReference type="SUPFAM" id="SSF101478">
    <property type="entry name" value="ADP-ribosylglycohydrolase"/>
    <property type="match status" value="1"/>
</dbReference>
<dbReference type="Proteomes" id="UP001196379">
    <property type="component" value="Unassembled WGS sequence"/>
</dbReference>
<dbReference type="EMBL" id="JABUMC010000033">
    <property type="protein sequence ID" value="MBV6547477.1"/>
    <property type="molecule type" value="Genomic_DNA"/>
</dbReference>
<evidence type="ECO:0000313" key="3">
    <source>
        <dbReference type="EMBL" id="MBV6547477.1"/>
    </source>
</evidence>
<keyword evidence="1" id="KW-0460">Magnesium</keyword>